<evidence type="ECO:0000313" key="4">
    <source>
        <dbReference type="WBParaSite" id="PEQ_0001327001-mRNA-1"/>
    </source>
</evidence>
<dbReference type="WBParaSite" id="PEQ_0001327001-mRNA-1">
    <property type="protein sequence ID" value="PEQ_0001327001-mRNA-1"/>
    <property type="gene ID" value="PEQ_0001327001"/>
</dbReference>
<reference evidence="4" key="1">
    <citation type="submission" date="2022-11" db="UniProtKB">
        <authorList>
            <consortium name="WormBaseParasite"/>
        </authorList>
    </citation>
    <scope>IDENTIFICATION</scope>
</reference>
<dbReference type="InterPro" id="IPR011545">
    <property type="entry name" value="DEAD/DEAH_box_helicase_dom"/>
</dbReference>
<dbReference type="Pfam" id="PF00270">
    <property type="entry name" value="DEAD"/>
    <property type="match status" value="1"/>
</dbReference>
<feature type="domain" description="DEAD/DEAH-box helicase" evidence="2">
    <location>
        <begin position="67"/>
        <end position="104"/>
    </location>
</feature>
<evidence type="ECO:0000256" key="1">
    <source>
        <dbReference type="SAM" id="MobiDB-lite"/>
    </source>
</evidence>
<proteinExistence type="predicted"/>
<keyword evidence="3" id="KW-1185">Reference proteome</keyword>
<dbReference type="GO" id="GO:0005524">
    <property type="term" value="F:ATP binding"/>
    <property type="evidence" value="ECO:0007669"/>
    <property type="project" value="InterPro"/>
</dbReference>
<dbReference type="GO" id="GO:0003676">
    <property type="term" value="F:nucleic acid binding"/>
    <property type="evidence" value="ECO:0007669"/>
    <property type="project" value="InterPro"/>
</dbReference>
<sequence length="109" mass="12064">MANMDEDQLLDYEEEQEEATDATKAENGTTAEKKIKVKLSLIVSIPVGHREHYSGRQDRDTDTKECVQHECIPQAILGMDIVCQAKSGMGKTAVFVLATLQQLEPVDGE</sequence>
<protein>
    <submittedName>
        <fullName evidence="4">DEAD/DEAH box helicase domain-containing protein</fullName>
    </submittedName>
</protein>
<evidence type="ECO:0000313" key="3">
    <source>
        <dbReference type="Proteomes" id="UP000887564"/>
    </source>
</evidence>
<dbReference type="Gene3D" id="3.40.50.300">
    <property type="entry name" value="P-loop containing nucleotide triphosphate hydrolases"/>
    <property type="match status" value="1"/>
</dbReference>
<feature type="compositionally biased region" description="Acidic residues" evidence="1">
    <location>
        <begin position="1"/>
        <end position="20"/>
    </location>
</feature>
<dbReference type="Proteomes" id="UP000887564">
    <property type="component" value="Unplaced"/>
</dbReference>
<organism evidence="3 4">
    <name type="scientific">Parascaris equorum</name>
    <name type="common">Equine roundworm</name>
    <dbReference type="NCBI Taxonomy" id="6256"/>
    <lineage>
        <taxon>Eukaryota</taxon>
        <taxon>Metazoa</taxon>
        <taxon>Ecdysozoa</taxon>
        <taxon>Nematoda</taxon>
        <taxon>Chromadorea</taxon>
        <taxon>Rhabditida</taxon>
        <taxon>Spirurina</taxon>
        <taxon>Ascaridomorpha</taxon>
        <taxon>Ascaridoidea</taxon>
        <taxon>Ascarididae</taxon>
        <taxon>Parascaris</taxon>
    </lineage>
</organism>
<name>A0A914S3A2_PAREQ</name>
<feature type="region of interest" description="Disordered" evidence="1">
    <location>
        <begin position="1"/>
        <end position="29"/>
    </location>
</feature>
<dbReference type="SUPFAM" id="SSF52540">
    <property type="entry name" value="P-loop containing nucleoside triphosphate hydrolases"/>
    <property type="match status" value="1"/>
</dbReference>
<dbReference type="AlphaFoldDB" id="A0A914S3A2"/>
<dbReference type="InterPro" id="IPR027417">
    <property type="entry name" value="P-loop_NTPase"/>
</dbReference>
<evidence type="ECO:0000259" key="2">
    <source>
        <dbReference type="Pfam" id="PF00270"/>
    </source>
</evidence>
<accession>A0A914S3A2</accession>